<gene>
    <name evidence="3" type="ORF">D5R40_11530</name>
</gene>
<protein>
    <submittedName>
        <fullName evidence="3">Uncharacterized protein</fullName>
    </submittedName>
</protein>
<evidence type="ECO:0000256" key="2">
    <source>
        <dbReference type="SAM" id="Phobius"/>
    </source>
</evidence>
<keyword evidence="4" id="KW-1185">Reference proteome</keyword>
<evidence type="ECO:0000313" key="3">
    <source>
        <dbReference type="EMBL" id="RQH44548.1"/>
    </source>
</evidence>
<dbReference type="AlphaFoldDB" id="A0A3N6RIV9"/>
<dbReference type="Proteomes" id="UP000269154">
    <property type="component" value="Unassembled WGS sequence"/>
</dbReference>
<comment type="caution">
    <text evidence="3">The sequence shown here is derived from an EMBL/GenBank/DDBJ whole genome shotgun (WGS) entry which is preliminary data.</text>
</comment>
<keyword evidence="2" id="KW-0472">Membrane</keyword>
<evidence type="ECO:0000313" key="4">
    <source>
        <dbReference type="Proteomes" id="UP000269154"/>
    </source>
</evidence>
<organism evidence="3 4">
    <name type="scientific">Okeania hirsuta</name>
    <dbReference type="NCBI Taxonomy" id="1458930"/>
    <lineage>
        <taxon>Bacteria</taxon>
        <taxon>Bacillati</taxon>
        <taxon>Cyanobacteriota</taxon>
        <taxon>Cyanophyceae</taxon>
        <taxon>Oscillatoriophycideae</taxon>
        <taxon>Oscillatoriales</taxon>
        <taxon>Microcoleaceae</taxon>
        <taxon>Okeania</taxon>
    </lineage>
</organism>
<accession>A0A3N6RIV9</accession>
<proteinExistence type="predicted"/>
<keyword evidence="2" id="KW-0812">Transmembrane</keyword>
<reference evidence="3 4" key="1">
    <citation type="journal article" date="2018" name="ACS Chem. Biol.">
        <title>Ketoreductase domain dysfunction expands chemodiversity: malyngamide biosynthesis in the cyanobacterium Okeania hirsuta.</title>
        <authorList>
            <person name="Moss N.A."/>
            <person name="Leao T."/>
            <person name="Rankin M."/>
            <person name="McCullough T.M."/>
            <person name="Qu P."/>
            <person name="Korobeynikov A."/>
            <person name="Smith J.L."/>
            <person name="Gerwick L."/>
            <person name="Gerwick W.H."/>
        </authorList>
    </citation>
    <scope>NUCLEOTIDE SEQUENCE [LARGE SCALE GENOMIC DNA]</scope>
    <source>
        <strain evidence="3 4">PAB10Feb10-1</strain>
    </source>
</reference>
<feature type="transmembrane region" description="Helical" evidence="2">
    <location>
        <begin position="6"/>
        <end position="28"/>
    </location>
</feature>
<feature type="region of interest" description="Disordered" evidence="1">
    <location>
        <begin position="33"/>
        <end position="52"/>
    </location>
</feature>
<dbReference type="EMBL" id="RCBY01000052">
    <property type="protein sequence ID" value="RQH44548.1"/>
    <property type="molecule type" value="Genomic_DNA"/>
</dbReference>
<evidence type="ECO:0000256" key="1">
    <source>
        <dbReference type="SAM" id="MobiDB-lite"/>
    </source>
</evidence>
<keyword evidence="2" id="KW-1133">Transmembrane helix</keyword>
<name>A0A3N6RIV9_9CYAN</name>
<sequence length="105" mass="12598">MSRHSIPTIFTVLINIFRFVGQLLLFKLKKEEERRKKKEERRKEEKGKNGWGIKPQQVCKHRIDGRVLNPKSKDNWINVQNYCDGKLKNLKAQNRRKEVFLCFLS</sequence>